<comment type="caution">
    <text evidence="2">The sequence shown here is derived from an EMBL/GenBank/DDBJ whole genome shotgun (WGS) entry which is preliminary data.</text>
</comment>
<dbReference type="Pfam" id="PF13810">
    <property type="entry name" value="DUF4185"/>
    <property type="match status" value="1"/>
</dbReference>
<dbReference type="PROSITE" id="PS51318">
    <property type="entry name" value="TAT"/>
    <property type="match status" value="1"/>
</dbReference>
<evidence type="ECO:0000313" key="3">
    <source>
        <dbReference type="Proteomes" id="UP000669179"/>
    </source>
</evidence>
<dbReference type="RefSeq" id="WP_208253685.1">
    <property type="nucleotide sequence ID" value="NZ_JAGEOJ010000001.1"/>
</dbReference>
<accession>A0A939PB94</accession>
<keyword evidence="3" id="KW-1185">Reference proteome</keyword>
<dbReference type="InterPro" id="IPR025442">
    <property type="entry name" value="DUF4185"/>
</dbReference>
<gene>
    <name evidence="2" type="ORF">J4573_03390</name>
</gene>
<dbReference type="InterPro" id="IPR006311">
    <property type="entry name" value="TAT_signal"/>
</dbReference>
<feature type="domain" description="DUF4185" evidence="1">
    <location>
        <begin position="70"/>
        <end position="378"/>
    </location>
</feature>
<dbReference type="AlphaFoldDB" id="A0A939PB94"/>
<organism evidence="2 3">
    <name type="scientific">Actinomadura barringtoniae</name>
    <dbReference type="NCBI Taxonomy" id="1427535"/>
    <lineage>
        <taxon>Bacteria</taxon>
        <taxon>Bacillati</taxon>
        <taxon>Actinomycetota</taxon>
        <taxon>Actinomycetes</taxon>
        <taxon>Streptosporangiales</taxon>
        <taxon>Thermomonosporaceae</taxon>
        <taxon>Actinomadura</taxon>
    </lineage>
</organism>
<reference evidence="2" key="1">
    <citation type="submission" date="2021-03" db="EMBL/GenBank/DDBJ databases">
        <authorList>
            <person name="Kanchanasin P."/>
            <person name="Saeng-In P."/>
            <person name="Phongsopitanun W."/>
            <person name="Yuki M."/>
            <person name="Kudo T."/>
            <person name="Ohkuma M."/>
            <person name="Tanasupawat S."/>
        </authorList>
    </citation>
    <scope>NUCLEOTIDE SEQUENCE</scope>
    <source>
        <strain evidence="2">GKU 128</strain>
    </source>
</reference>
<evidence type="ECO:0000259" key="1">
    <source>
        <dbReference type="Pfam" id="PF13810"/>
    </source>
</evidence>
<dbReference type="EMBL" id="JAGEOJ010000001">
    <property type="protein sequence ID" value="MBO2446119.1"/>
    <property type="molecule type" value="Genomic_DNA"/>
</dbReference>
<sequence>MPSSFERPQGASRRSVLKAGLGAAAAIGGLAATGGAVKAMSGGSGKSAGLSGAVDPPVFKVADLTGPGLSDRFGMHSTDLGIPVDAGDRGKLFVFGDTFSGPRVGEGDWRSPTGLYSKTTDLNSGMKWDSAVGGDYGRQFWGYDHHPEQGNTVLPTDVIRIGDSLFLFVTCVQPFPNVLFSEIWRSDNNGESWDLVTPGIRADHLGGRFQMVTWGLGSNNTVYVYSTGFRGPGNARGILLQRVAADRIHDLGAYEGWGWDGNQWRWGVEPSPILDGKFGEMCLRPIDGQWILTFLNEDNPLIESIVMPTPDADLVHTNRRHILIANTAWGTEGGNRVAQPYGGFIIPGSTLRELHFCVSQWKTDGDDRGWPYRVMQFKALGLDAI</sequence>
<evidence type="ECO:0000313" key="2">
    <source>
        <dbReference type="EMBL" id="MBO2446119.1"/>
    </source>
</evidence>
<name>A0A939PB94_9ACTN</name>
<proteinExistence type="predicted"/>
<dbReference type="Proteomes" id="UP000669179">
    <property type="component" value="Unassembled WGS sequence"/>
</dbReference>
<protein>
    <submittedName>
        <fullName evidence="2">DUF4185 domain-containing protein</fullName>
    </submittedName>
</protein>